<reference evidence="4 5" key="1">
    <citation type="submission" date="2018-07" db="EMBL/GenBank/DDBJ databases">
        <authorList>
            <person name="Quirk P.G."/>
            <person name="Krulwich T.A."/>
        </authorList>
    </citation>
    <scope>NUCLEOTIDE SEQUENCE [LARGE SCALE GENOMIC DNA]</scope>
    <source>
        <strain evidence="4 5">CC-BB4</strain>
    </source>
</reference>
<dbReference type="RefSeq" id="WP_115691344.1">
    <property type="nucleotide sequence ID" value="NZ_CP031417.1"/>
</dbReference>
<evidence type="ECO:0000259" key="3">
    <source>
        <dbReference type="Pfam" id="PF01557"/>
    </source>
</evidence>
<dbReference type="PANTHER" id="PTHR42796">
    <property type="entry name" value="FUMARYLACETOACETATE HYDROLASE DOMAIN-CONTAINING PROTEIN 2A-RELATED"/>
    <property type="match status" value="1"/>
</dbReference>
<keyword evidence="5" id="KW-1185">Reference proteome</keyword>
<organism evidence="4 5">
    <name type="scientific">Pseudolabrys taiwanensis</name>
    <dbReference type="NCBI Taxonomy" id="331696"/>
    <lineage>
        <taxon>Bacteria</taxon>
        <taxon>Pseudomonadati</taxon>
        <taxon>Pseudomonadota</taxon>
        <taxon>Alphaproteobacteria</taxon>
        <taxon>Hyphomicrobiales</taxon>
        <taxon>Xanthobacteraceae</taxon>
        <taxon>Pseudolabrys</taxon>
    </lineage>
</organism>
<dbReference type="AlphaFoldDB" id="A0A345ZVX9"/>
<evidence type="ECO:0000313" key="4">
    <source>
        <dbReference type="EMBL" id="AXK81076.1"/>
    </source>
</evidence>
<evidence type="ECO:0000256" key="2">
    <source>
        <dbReference type="ARBA" id="ARBA00022723"/>
    </source>
</evidence>
<dbReference type="InterPro" id="IPR011234">
    <property type="entry name" value="Fumarylacetoacetase-like_C"/>
</dbReference>
<proteinExistence type="inferred from homology"/>
<dbReference type="GO" id="GO:0046872">
    <property type="term" value="F:metal ion binding"/>
    <property type="evidence" value="ECO:0007669"/>
    <property type="project" value="UniProtKB-KW"/>
</dbReference>
<dbReference type="GO" id="GO:0019752">
    <property type="term" value="P:carboxylic acid metabolic process"/>
    <property type="evidence" value="ECO:0007669"/>
    <property type="project" value="UniProtKB-ARBA"/>
</dbReference>
<dbReference type="GO" id="GO:0016787">
    <property type="term" value="F:hydrolase activity"/>
    <property type="evidence" value="ECO:0007669"/>
    <property type="project" value="UniProtKB-KW"/>
</dbReference>
<dbReference type="OrthoDB" id="5197601at2"/>
<dbReference type="Proteomes" id="UP000254889">
    <property type="component" value="Chromosome"/>
</dbReference>
<dbReference type="FunFam" id="3.90.850.10:FF:000002">
    <property type="entry name" value="2-hydroxyhepta-2,4-diene-1,7-dioate isomerase"/>
    <property type="match status" value="1"/>
</dbReference>
<dbReference type="InterPro" id="IPR036663">
    <property type="entry name" value="Fumarylacetoacetase_C_sf"/>
</dbReference>
<dbReference type="InterPro" id="IPR051121">
    <property type="entry name" value="FAH"/>
</dbReference>
<dbReference type="KEGG" id="ptaw:DW352_11465"/>
<dbReference type="PANTHER" id="PTHR42796:SF4">
    <property type="entry name" value="FUMARYLACETOACETATE HYDROLASE DOMAIN-CONTAINING PROTEIN 2A"/>
    <property type="match status" value="1"/>
</dbReference>
<keyword evidence="2" id="KW-0479">Metal-binding</keyword>
<gene>
    <name evidence="4" type="ORF">DW352_11465</name>
</gene>
<dbReference type="EMBL" id="CP031417">
    <property type="protein sequence ID" value="AXK81076.1"/>
    <property type="molecule type" value="Genomic_DNA"/>
</dbReference>
<accession>A0A345ZVX9</accession>
<dbReference type="GO" id="GO:0016853">
    <property type="term" value="F:isomerase activity"/>
    <property type="evidence" value="ECO:0007669"/>
    <property type="project" value="UniProtKB-ARBA"/>
</dbReference>
<dbReference type="Gene3D" id="3.90.850.10">
    <property type="entry name" value="Fumarylacetoacetase-like, C-terminal domain"/>
    <property type="match status" value="1"/>
</dbReference>
<evidence type="ECO:0000313" key="5">
    <source>
        <dbReference type="Proteomes" id="UP000254889"/>
    </source>
</evidence>
<sequence>MKIVGFETNNGARFGVVEGDNVIDIQAVDPSIPSDLGEYLRSTDGDLKGLADIAKKAPASAKKPLTSLKFTLPVAKPGKIICLGLNYLDHVKEGPQKDNIPKFQSIFFRMLSSLTGHLQPLIRPKKSIQFDYEGELVVIIGKRAKHLTLENACDIVAGYTVGNEGSIREYQRHTTQWGMGKNFDQSGSIGPWMVTADELPRGAKGLKIETRLNGKTMQSANTDMFMFPVAESLVYLSEGMTLEPGDILFTGTPSGVGHARKPEPVWMKAGDVAEVEIQDIGVLRNTIEDEK</sequence>
<feature type="domain" description="Fumarylacetoacetase-like C-terminal" evidence="3">
    <location>
        <begin position="79"/>
        <end position="287"/>
    </location>
</feature>
<dbReference type="Pfam" id="PF01557">
    <property type="entry name" value="FAA_hydrolase"/>
    <property type="match status" value="1"/>
</dbReference>
<keyword evidence="4" id="KW-0378">Hydrolase</keyword>
<name>A0A345ZVX9_9HYPH</name>
<comment type="similarity">
    <text evidence="1">Belongs to the FAH family.</text>
</comment>
<evidence type="ECO:0000256" key="1">
    <source>
        <dbReference type="ARBA" id="ARBA00010211"/>
    </source>
</evidence>
<protein>
    <submittedName>
        <fullName evidence="4">FAA hydrolase family protein</fullName>
    </submittedName>
</protein>
<dbReference type="SUPFAM" id="SSF56529">
    <property type="entry name" value="FAH"/>
    <property type="match status" value="1"/>
</dbReference>